<protein>
    <submittedName>
        <fullName evidence="1">YwpF family protein</fullName>
    </submittedName>
</protein>
<evidence type="ECO:0000313" key="1">
    <source>
        <dbReference type="EMBL" id="WXB92927.1"/>
    </source>
</evidence>
<dbReference type="RefSeq" id="WP_338751940.1">
    <property type="nucleotide sequence ID" value="NZ_CP147404.1"/>
</dbReference>
<organism evidence="1 2">
    <name type="scientific">Bacillus kandeliae</name>
    <dbReference type="NCBI Taxonomy" id="3129297"/>
    <lineage>
        <taxon>Bacteria</taxon>
        <taxon>Bacillati</taxon>
        <taxon>Bacillota</taxon>
        <taxon>Bacilli</taxon>
        <taxon>Bacillales</taxon>
        <taxon>Bacillaceae</taxon>
        <taxon>Bacillus</taxon>
    </lineage>
</organism>
<accession>A0ABZ2N5N8</accession>
<dbReference type="Proteomes" id="UP001387364">
    <property type="component" value="Chromosome"/>
</dbReference>
<gene>
    <name evidence="1" type="ORF">WDJ61_17140</name>
</gene>
<dbReference type="Pfam" id="PF14183">
    <property type="entry name" value="YwpF"/>
    <property type="match status" value="1"/>
</dbReference>
<sequence length="145" mass="16977">MKTFKVAGFFLNEPNQLREIKLIDGLIINKEDDKQAWLIELFVSKDYEEVFSHYQKQEDEMNVQVLISHPNNDPATFTAEMRDMKTLESGINILLEGRLQQMRTEYAKRTLEKLVKEGIEGDALIETFNQSMQRRRNAPAIKENK</sequence>
<proteinExistence type="predicted"/>
<name>A0ABZ2N5N8_9BACI</name>
<keyword evidence="2" id="KW-1185">Reference proteome</keyword>
<reference evidence="1 2" key="1">
    <citation type="submission" date="2024-02" db="EMBL/GenBank/DDBJ databases">
        <title>Seven novel Bacillus-like species.</title>
        <authorList>
            <person name="Liu G."/>
        </authorList>
    </citation>
    <scope>NUCLEOTIDE SEQUENCE [LARGE SCALE GENOMIC DNA]</scope>
    <source>
        <strain evidence="1 2">FJAT-52991</strain>
    </source>
</reference>
<dbReference type="InterPro" id="IPR025573">
    <property type="entry name" value="YwpF"/>
</dbReference>
<evidence type="ECO:0000313" key="2">
    <source>
        <dbReference type="Proteomes" id="UP001387364"/>
    </source>
</evidence>
<dbReference type="EMBL" id="CP147404">
    <property type="protein sequence ID" value="WXB92927.1"/>
    <property type="molecule type" value="Genomic_DNA"/>
</dbReference>